<evidence type="ECO:0000313" key="2">
    <source>
        <dbReference type="EMBL" id="WIA15260.1"/>
    </source>
</evidence>
<dbReference type="PRINTS" id="PR00364">
    <property type="entry name" value="DISEASERSIST"/>
</dbReference>
<dbReference type="InterPro" id="IPR027417">
    <property type="entry name" value="P-loop_NTPase"/>
</dbReference>
<dbReference type="EMBL" id="CP126213">
    <property type="protein sequence ID" value="WIA15260.1"/>
    <property type="molecule type" value="Genomic_DNA"/>
</dbReference>
<dbReference type="SUPFAM" id="SSF52047">
    <property type="entry name" value="RNI-like"/>
    <property type="match status" value="1"/>
</dbReference>
<reference evidence="2 3" key="1">
    <citation type="submission" date="2023-05" db="EMBL/GenBank/DDBJ databases">
        <title>A 100% complete, gapless, phased diploid assembly of the Scenedesmus obliquus UTEX 3031 genome.</title>
        <authorList>
            <person name="Biondi T.C."/>
            <person name="Hanschen E.R."/>
            <person name="Kwon T."/>
            <person name="Eng W."/>
            <person name="Kruse C.P.S."/>
            <person name="Koehler S.I."/>
            <person name="Kunde Y."/>
            <person name="Gleasner C.D."/>
            <person name="You Mak K.T."/>
            <person name="Polle J."/>
            <person name="Hovde B.T."/>
            <person name="Starkenburg S.R."/>
        </authorList>
    </citation>
    <scope>NUCLEOTIDE SEQUENCE [LARGE SCALE GENOMIC DNA]</scope>
    <source>
        <strain evidence="2 3">DOE0152z</strain>
    </source>
</reference>
<dbReference type="InterPro" id="IPR032675">
    <property type="entry name" value="LRR_dom_sf"/>
</dbReference>
<evidence type="ECO:0000256" key="1">
    <source>
        <dbReference type="ARBA" id="ARBA00004430"/>
    </source>
</evidence>
<keyword evidence="3" id="KW-1185">Reference proteome</keyword>
<sequence>MDVGAEHVELELRRIMEDHSVPTPVLLVIDNVPEGDSGIGDLLPANLQDCLADGSRVLFTSRNQAAQGLRLKAYKYHVGCLELEASKKVLLAGRVPLDDTQLETALEFCQGLPLALTLLNRALLAEDDLTSLALLIGRLKSHGTFSVSKEDQLVKALSFSVDCLSQDLQTAWLNLAWMYSRHRFDNRLQLQCLFGEHTLRTLEDRSLIALRYIGWKSATTREAMVEVVLHDLLLRMAEGMTGLQGKNPCLRLDPKSQSISLSPALKAKCVGLMAPGASCSISNLPLLGQLRVLRVHRVDDLAAVLAQGTNLQWLEVAKAGCCSLQALPDSITQLKQLQVVSLSGCSSISRLPAGFANLPLKYFDNSTGRSTVDKPPDSSSQARSGWWNLLPPYFRDLWWKDKENKSVSYGRPSSLQDYSAT</sequence>
<evidence type="ECO:0008006" key="4">
    <source>
        <dbReference type="Google" id="ProtNLM"/>
    </source>
</evidence>
<accession>A0ABY8U219</accession>
<dbReference type="Proteomes" id="UP001244341">
    <property type="component" value="Chromosome 6b"/>
</dbReference>
<dbReference type="PANTHER" id="PTHR36766:SF30">
    <property type="entry name" value="TIR-NBS TYPE DISEASE RESISTANCE PROTEIN-RELATED"/>
    <property type="match status" value="1"/>
</dbReference>
<dbReference type="PANTHER" id="PTHR36766">
    <property type="entry name" value="PLANT BROAD-SPECTRUM MILDEW RESISTANCE PROTEIN RPW8"/>
    <property type="match status" value="1"/>
</dbReference>
<comment type="subcellular location">
    <subcellularLocation>
        <location evidence="1">Cytoplasm</location>
        <location evidence="1">Cytoskeleton</location>
        <location evidence="1">Cilium axoneme</location>
    </subcellularLocation>
</comment>
<organism evidence="2 3">
    <name type="scientific">Tetradesmus obliquus</name>
    <name type="common">Green alga</name>
    <name type="synonym">Acutodesmus obliquus</name>
    <dbReference type="NCBI Taxonomy" id="3088"/>
    <lineage>
        <taxon>Eukaryota</taxon>
        <taxon>Viridiplantae</taxon>
        <taxon>Chlorophyta</taxon>
        <taxon>core chlorophytes</taxon>
        <taxon>Chlorophyceae</taxon>
        <taxon>CS clade</taxon>
        <taxon>Sphaeropleales</taxon>
        <taxon>Scenedesmaceae</taxon>
        <taxon>Tetradesmus</taxon>
    </lineage>
</organism>
<name>A0ABY8U219_TETOB</name>
<gene>
    <name evidence="2" type="ORF">OEZ85_001932</name>
</gene>
<evidence type="ECO:0000313" key="3">
    <source>
        <dbReference type="Proteomes" id="UP001244341"/>
    </source>
</evidence>
<protein>
    <recommendedName>
        <fullName evidence="4">NB-ARC domain-containing protein</fullName>
    </recommendedName>
</protein>
<proteinExistence type="predicted"/>
<dbReference type="Gene3D" id="3.80.10.10">
    <property type="entry name" value="Ribonuclease Inhibitor"/>
    <property type="match status" value="1"/>
</dbReference>
<dbReference type="SUPFAM" id="SSF52540">
    <property type="entry name" value="P-loop containing nucleoside triphosphate hydrolases"/>
    <property type="match status" value="1"/>
</dbReference>